<evidence type="ECO:0000313" key="1">
    <source>
        <dbReference type="EMBL" id="CDZ97704.1"/>
    </source>
</evidence>
<proteinExistence type="predicted"/>
<dbReference type="AlphaFoldDB" id="A0A0F7SK48"/>
<name>A0A0F7SK48_PHARH</name>
<protein>
    <submittedName>
        <fullName evidence="1">Uncharacterized protein</fullName>
    </submittedName>
</protein>
<organism evidence="1">
    <name type="scientific">Phaffia rhodozyma</name>
    <name type="common">Yeast</name>
    <name type="synonym">Xanthophyllomyces dendrorhous</name>
    <dbReference type="NCBI Taxonomy" id="264483"/>
    <lineage>
        <taxon>Eukaryota</taxon>
        <taxon>Fungi</taxon>
        <taxon>Dikarya</taxon>
        <taxon>Basidiomycota</taxon>
        <taxon>Agaricomycotina</taxon>
        <taxon>Tremellomycetes</taxon>
        <taxon>Cystofilobasidiales</taxon>
        <taxon>Mrakiaceae</taxon>
        <taxon>Phaffia</taxon>
    </lineage>
</organism>
<reference evidence="1" key="1">
    <citation type="submission" date="2014-08" db="EMBL/GenBank/DDBJ databases">
        <authorList>
            <person name="Sharma Rahul"/>
            <person name="Thines Marco"/>
        </authorList>
    </citation>
    <scope>NUCLEOTIDE SEQUENCE</scope>
</reference>
<accession>A0A0F7SK48</accession>
<dbReference type="EMBL" id="LN483249">
    <property type="protein sequence ID" value="CDZ97704.1"/>
    <property type="molecule type" value="Genomic_DNA"/>
</dbReference>
<sequence>MISKALSMEVCPPGERGARFYDGFQICAYWGDEAGASAWIEGAWKWAVIGRGEGSELERKMRLLRGGNVCTFEWWGVGEEKRSLMVQPPADSLNTDPSTVKVAKLSKGQKKSIKAKRARQLAKEAFDEVKSDDQLRS</sequence>